<gene>
    <name evidence="7" type="ORF">MNBD_GAMMA10-274</name>
</gene>
<sequence>MTYQQITSPERYIISALKIQGLSVREIADHLGRHRSTIYNELKRNSCHIIDGYYRPSKAHRRAVARRRRSRRNRHYTDADFSIVRKLLRKQWSPEQIVGSLYENNQPCFSHETLYQYIWRDKAEGGTLWTHLRCAQKPRRKRYRAYDSRGRLANKRHISERPKSVESRQILGHWEIDTVMGKGSLDCIVTLVERKTGFVQIGKLRNRTTHSLNKKTIALIRRDPDAFKTITSDNGTEFHQYKTIENQFNVRFYFANPYHSWERGTNENTNGLIRQYLPKGTSMENLTQQQCNAIAHKLNTRPRKRLGYKTPEECYYND</sequence>
<organism evidence="7">
    <name type="scientific">hydrothermal vent metagenome</name>
    <dbReference type="NCBI Taxonomy" id="652676"/>
    <lineage>
        <taxon>unclassified sequences</taxon>
        <taxon>metagenomes</taxon>
        <taxon>ecological metagenomes</taxon>
    </lineage>
</organism>
<reference evidence="7" key="1">
    <citation type="submission" date="2018-06" db="EMBL/GenBank/DDBJ databases">
        <authorList>
            <person name="Zhirakovskaya E."/>
        </authorList>
    </citation>
    <scope>NUCLEOTIDE SEQUENCE</scope>
</reference>
<proteinExistence type="inferred from homology"/>
<comment type="function">
    <text evidence="1">Required for the transposition of the insertion element.</text>
</comment>
<keyword evidence="3" id="KW-0815">Transposition</keyword>
<dbReference type="GO" id="GO:0015074">
    <property type="term" value="P:DNA integration"/>
    <property type="evidence" value="ECO:0007669"/>
    <property type="project" value="InterPro"/>
</dbReference>
<dbReference type="PANTHER" id="PTHR10948:SF23">
    <property type="entry name" value="TRANSPOSASE INSI FOR INSERTION SEQUENCE ELEMENT IS30A-RELATED"/>
    <property type="match status" value="1"/>
</dbReference>
<dbReference type="InterPro" id="IPR051917">
    <property type="entry name" value="Transposase-Integrase"/>
</dbReference>
<protein>
    <submittedName>
        <fullName evidence="7">Transposase</fullName>
    </submittedName>
</protein>
<dbReference type="InterPro" id="IPR025246">
    <property type="entry name" value="IS30-like_HTH"/>
</dbReference>
<dbReference type="PROSITE" id="PS01043">
    <property type="entry name" value="TRANSPOSASE_IS30"/>
    <property type="match status" value="1"/>
</dbReference>
<name>A0A3B0Y0E6_9ZZZZ</name>
<dbReference type="PANTHER" id="PTHR10948">
    <property type="entry name" value="TRANSPOSASE"/>
    <property type="match status" value="1"/>
</dbReference>
<evidence type="ECO:0000313" key="7">
    <source>
        <dbReference type="EMBL" id="VAW69047.1"/>
    </source>
</evidence>
<dbReference type="InterPro" id="IPR001584">
    <property type="entry name" value="Integrase_cat-core"/>
</dbReference>
<accession>A0A3B0Y0E6</accession>
<evidence type="ECO:0000259" key="6">
    <source>
        <dbReference type="PROSITE" id="PS50994"/>
    </source>
</evidence>
<dbReference type="GO" id="GO:0005829">
    <property type="term" value="C:cytosol"/>
    <property type="evidence" value="ECO:0007669"/>
    <property type="project" value="TreeGrafter"/>
</dbReference>
<feature type="domain" description="Integrase catalytic" evidence="6">
    <location>
        <begin position="158"/>
        <end position="318"/>
    </location>
</feature>
<dbReference type="InterPro" id="IPR036397">
    <property type="entry name" value="RNaseH_sf"/>
</dbReference>
<keyword evidence="5" id="KW-0233">DNA recombination</keyword>
<dbReference type="InterPro" id="IPR013324">
    <property type="entry name" value="RNA_pol_sigma_r3/r4-like"/>
</dbReference>
<evidence type="ECO:0000256" key="4">
    <source>
        <dbReference type="ARBA" id="ARBA00023125"/>
    </source>
</evidence>
<dbReference type="Pfam" id="PF13936">
    <property type="entry name" value="HTH_38"/>
    <property type="match status" value="1"/>
</dbReference>
<dbReference type="AlphaFoldDB" id="A0A3B0Y0E6"/>
<dbReference type="EMBL" id="UOFJ01000391">
    <property type="protein sequence ID" value="VAW69047.1"/>
    <property type="molecule type" value="Genomic_DNA"/>
</dbReference>
<dbReference type="NCBIfam" id="NF033563">
    <property type="entry name" value="transpos_IS30"/>
    <property type="match status" value="1"/>
</dbReference>
<dbReference type="GO" id="GO:0003677">
    <property type="term" value="F:DNA binding"/>
    <property type="evidence" value="ECO:0007669"/>
    <property type="project" value="UniProtKB-KW"/>
</dbReference>
<dbReference type="SUPFAM" id="SSF88659">
    <property type="entry name" value="Sigma3 and sigma4 domains of RNA polymerase sigma factors"/>
    <property type="match status" value="1"/>
</dbReference>
<dbReference type="Gene3D" id="3.30.420.10">
    <property type="entry name" value="Ribonuclease H-like superfamily/Ribonuclease H"/>
    <property type="match status" value="1"/>
</dbReference>
<dbReference type="GO" id="GO:0006313">
    <property type="term" value="P:DNA transposition"/>
    <property type="evidence" value="ECO:0007669"/>
    <property type="project" value="InterPro"/>
</dbReference>
<dbReference type="SUPFAM" id="SSF53098">
    <property type="entry name" value="Ribonuclease H-like"/>
    <property type="match status" value="1"/>
</dbReference>
<evidence type="ECO:0000256" key="3">
    <source>
        <dbReference type="ARBA" id="ARBA00022578"/>
    </source>
</evidence>
<comment type="similarity">
    <text evidence="2">Belongs to the transposase IS30 family.</text>
</comment>
<dbReference type="PROSITE" id="PS50994">
    <property type="entry name" value="INTEGRASE"/>
    <property type="match status" value="1"/>
</dbReference>
<evidence type="ECO:0000256" key="2">
    <source>
        <dbReference type="ARBA" id="ARBA00006363"/>
    </source>
</evidence>
<dbReference type="InterPro" id="IPR053392">
    <property type="entry name" value="Transposase_IS30-like"/>
</dbReference>
<evidence type="ECO:0000256" key="5">
    <source>
        <dbReference type="ARBA" id="ARBA00023172"/>
    </source>
</evidence>
<dbReference type="InterPro" id="IPR012337">
    <property type="entry name" value="RNaseH-like_sf"/>
</dbReference>
<dbReference type="GO" id="GO:0004803">
    <property type="term" value="F:transposase activity"/>
    <property type="evidence" value="ECO:0007669"/>
    <property type="project" value="InterPro"/>
</dbReference>
<evidence type="ECO:0000256" key="1">
    <source>
        <dbReference type="ARBA" id="ARBA00002190"/>
    </source>
</evidence>
<keyword evidence="4" id="KW-0238">DNA-binding</keyword>
<dbReference type="InterPro" id="IPR001598">
    <property type="entry name" value="Transposase_IS30_CS"/>
</dbReference>
<dbReference type="Gene3D" id="1.10.10.60">
    <property type="entry name" value="Homeodomain-like"/>
    <property type="match status" value="1"/>
</dbReference>